<protein>
    <submittedName>
        <fullName evidence="2">Uncharacterized protein</fullName>
    </submittedName>
</protein>
<feature type="compositionally biased region" description="Polar residues" evidence="1">
    <location>
        <begin position="72"/>
        <end position="84"/>
    </location>
</feature>
<proteinExistence type="predicted"/>
<accession>A0A8K0GZF4</accession>
<evidence type="ECO:0000313" key="2">
    <source>
        <dbReference type="EMBL" id="KAF3442854.1"/>
    </source>
</evidence>
<gene>
    <name evidence="2" type="ORF">FNV43_RR16772</name>
</gene>
<comment type="caution">
    <text evidence="2">The sequence shown here is derived from an EMBL/GenBank/DDBJ whole genome shotgun (WGS) entry which is preliminary data.</text>
</comment>
<feature type="region of interest" description="Disordered" evidence="1">
    <location>
        <begin position="1"/>
        <end position="42"/>
    </location>
</feature>
<reference evidence="2" key="1">
    <citation type="submission" date="2020-03" db="EMBL/GenBank/DDBJ databases">
        <title>A high-quality chromosome-level genome assembly of a woody plant with both climbing and erect habits, Rhamnella rubrinervis.</title>
        <authorList>
            <person name="Lu Z."/>
            <person name="Yang Y."/>
            <person name="Zhu X."/>
            <person name="Sun Y."/>
        </authorList>
    </citation>
    <scope>NUCLEOTIDE SEQUENCE</scope>
    <source>
        <strain evidence="2">BYM</strain>
        <tissue evidence="2">Leaf</tissue>
    </source>
</reference>
<dbReference type="OrthoDB" id="1700581at2759"/>
<dbReference type="AlphaFoldDB" id="A0A8K0GZF4"/>
<name>A0A8K0GZF4_9ROSA</name>
<dbReference type="Proteomes" id="UP000796880">
    <property type="component" value="Unassembled WGS sequence"/>
</dbReference>
<dbReference type="EMBL" id="VOIH02000007">
    <property type="protein sequence ID" value="KAF3442854.1"/>
    <property type="molecule type" value="Genomic_DNA"/>
</dbReference>
<evidence type="ECO:0000256" key="1">
    <source>
        <dbReference type="SAM" id="MobiDB-lite"/>
    </source>
</evidence>
<organism evidence="2 3">
    <name type="scientific">Rhamnella rubrinervis</name>
    <dbReference type="NCBI Taxonomy" id="2594499"/>
    <lineage>
        <taxon>Eukaryota</taxon>
        <taxon>Viridiplantae</taxon>
        <taxon>Streptophyta</taxon>
        <taxon>Embryophyta</taxon>
        <taxon>Tracheophyta</taxon>
        <taxon>Spermatophyta</taxon>
        <taxon>Magnoliopsida</taxon>
        <taxon>eudicotyledons</taxon>
        <taxon>Gunneridae</taxon>
        <taxon>Pentapetalae</taxon>
        <taxon>rosids</taxon>
        <taxon>fabids</taxon>
        <taxon>Rosales</taxon>
        <taxon>Rhamnaceae</taxon>
        <taxon>rhamnoid group</taxon>
        <taxon>Rhamneae</taxon>
        <taxon>Rhamnella</taxon>
    </lineage>
</organism>
<sequence>MNSTHNVVLESIGNRSSKETKSISNPTHVRSKGCRKRLKSSKEIQISKSRLCRGCGLRGQSHDKRNCPKLHSGSTMDGLNSDSESPNDEDLTSQADRVITWEGNELDELMVNLEEQESGDLEERVERKACFGFLLVFGLNYAL</sequence>
<feature type="region of interest" description="Disordered" evidence="1">
    <location>
        <begin position="57"/>
        <end position="95"/>
    </location>
</feature>
<feature type="compositionally biased region" description="Basic residues" evidence="1">
    <location>
        <begin position="29"/>
        <end position="39"/>
    </location>
</feature>
<keyword evidence="3" id="KW-1185">Reference proteome</keyword>
<evidence type="ECO:0000313" key="3">
    <source>
        <dbReference type="Proteomes" id="UP000796880"/>
    </source>
</evidence>